<evidence type="ECO:0000259" key="1">
    <source>
        <dbReference type="Pfam" id="PF12770"/>
    </source>
</evidence>
<dbReference type="PANTHER" id="PTHR10098">
    <property type="entry name" value="RAPSYN-RELATED"/>
    <property type="match status" value="1"/>
</dbReference>
<name>A0A090AMY4_9GAMM</name>
<keyword evidence="3" id="KW-1185">Reference proteome</keyword>
<dbReference type="OrthoDB" id="5558589at2"/>
<dbReference type="EMBL" id="AP014633">
    <property type="protein sequence ID" value="BAP56685.1"/>
    <property type="molecule type" value="Genomic_DNA"/>
</dbReference>
<dbReference type="SMART" id="SM00028">
    <property type="entry name" value="TPR"/>
    <property type="match status" value="5"/>
</dbReference>
<dbReference type="InterPro" id="IPR019734">
    <property type="entry name" value="TPR_rpt"/>
</dbReference>
<dbReference type="Proteomes" id="UP000031623">
    <property type="component" value="Chromosome"/>
</dbReference>
<feature type="domain" description="CHAT" evidence="1">
    <location>
        <begin position="537"/>
        <end position="806"/>
    </location>
</feature>
<dbReference type="SUPFAM" id="SSF48452">
    <property type="entry name" value="TPR-like"/>
    <property type="match status" value="1"/>
</dbReference>
<dbReference type="Gene3D" id="1.25.40.10">
    <property type="entry name" value="Tetratricopeptide repeat domain"/>
    <property type="match status" value="1"/>
</dbReference>
<protein>
    <recommendedName>
        <fullName evidence="1">CHAT domain-containing protein</fullName>
    </recommendedName>
</protein>
<evidence type="ECO:0000313" key="2">
    <source>
        <dbReference type="EMBL" id="BAP56685.1"/>
    </source>
</evidence>
<reference evidence="2 3" key="1">
    <citation type="journal article" date="2014" name="ISME J.">
        <title>Ecophysiology of Thioploca ingrica as revealed by the complete genome sequence supplemented with proteomic evidence.</title>
        <authorList>
            <person name="Kojima H."/>
            <person name="Ogura Y."/>
            <person name="Yamamoto N."/>
            <person name="Togashi T."/>
            <person name="Mori H."/>
            <person name="Watanabe T."/>
            <person name="Nemoto F."/>
            <person name="Kurokawa K."/>
            <person name="Hayashi T."/>
            <person name="Fukui M."/>
        </authorList>
    </citation>
    <scope>NUCLEOTIDE SEQUENCE [LARGE SCALE GENOMIC DNA]</scope>
</reference>
<sequence length="809" mass="90870">MIILAVLLIVIHLLSQWLAFVFKPPQVGMILGLNGLLVLSVLANPALEPGTIPSQRGQFEQAIRQWQSLLATDKLSTSQQINLWIQMGNAYQALGLSPPALDALLQAKSLFLATQNHTSTAAAMKEELAGIGVKLFISLSDISLAQRQDKPAREYLNQGKSLLSSQASLLIQATLLNQEGNVLAAEAYYAKALAAYDQGIRLADQAGDRLLATRTLTNKAYAYLKLAQWDPAVTSLQLAQQQLESVADNYDKAFSLISIGAWAEHIHSQLDARFLNSLPATVIQTRADLQKIAYHTLTAGLKIAKQRVHSRLISYAYGYLGHLNEIEQHDTEALRLTRQAIFYANQDENSFFSQAEQGSEILYRWYWQLGRLFKQQQHFDEAIQAYQNAVDSLQPVRQELAIGYRKTSQPFRERLGPIYLELAELLLQRAEQANDPQPWFKQVLDTIELMKTFELQDYFRDECVTQNNYKQPILKFQPAHTALLYPILLTDRTEWLLSLGNGLIQRVSIPIPAAVLKDEVNEFRFELETRETMAFLPYAQRLYRWLIAPLKTTLTTHQITTLIIVPDGVLRTIPFAALHDGKEFLITQYAIATIPSLTLAAPDSNSPAAVKILISGLSQSVQDYPALANVIAETRDIQQLYQENSSLLLDQEFTVDNLAQALKNTPYSILHIASHGQFDSDPQKTFLLTYDGKLTINQLEQFIQLHERRNQPVELLTLSACQTAVGDEQAALGLAGIALKAGARSALATLWLIDDKATAILIGEFYRQLHQQKQSKARSLQLAQQFLLQDSRYQHPALWAPFLLIGHWQ</sequence>
<evidence type="ECO:0000313" key="3">
    <source>
        <dbReference type="Proteomes" id="UP000031623"/>
    </source>
</evidence>
<dbReference type="STRING" id="40754.THII_2388"/>
<dbReference type="Pfam" id="PF12770">
    <property type="entry name" value="CHAT"/>
    <property type="match status" value="1"/>
</dbReference>
<dbReference type="AlphaFoldDB" id="A0A090AMY4"/>
<organism evidence="2 3">
    <name type="scientific">Thioploca ingrica</name>
    <dbReference type="NCBI Taxonomy" id="40754"/>
    <lineage>
        <taxon>Bacteria</taxon>
        <taxon>Pseudomonadati</taxon>
        <taxon>Pseudomonadota</taxon>
        <taxon>Gammaproteobacteria</taxon>
        <taxon>Thiotrichales</taxon>
        <taxon>Thiotrichaceae</taxon>
        <taxon>Thioploca</taxon>
    </lineage>
</organism>
<dbReference type="PANTHER" id="PTHR10098:SF112">
    <property type="entry name" value="SLR0380 PROTEIN"/>
    <property type="match status" value="1"/>
</dbReference>
<dbReference type="HOGENOM" id="CLU_002404_0_0_6"/>
<dbReference type="InterPro" id="IPR024983">
    <property type="entry name" value="CHAT_dom"/>
</dbReference>
<gene>
    <name evidence="2" type="ORF">THII_2388</name>
</gene>
<proteinExistence type="predicted"/>
<accession>A0A090AMY4</accession>
<dbReference type="KEGG" id="tig:THII_2388"/>
<dbReference type="InterPro" id="IPR011990">
    <property type="entry name" value="TPR-like_helical_dom_sf"/>
</dbReference>